<keyword evidence="2" id="KW-1185">Reference proteome</keyword>
<evidence type="ECO:0000313" key="2">
    <source>
        <dbReference type="Proteomes" id="UP000031549"/>
    </source>
</evidence>
<gene>
    <name evidence="1" type="ORF">PI95_034640</name>
</gene>
<accession>A0A846HQF8</accession>
<evidence type="ECO:0000313" key="1">
    <source>
        <dbReference type="EMBL" id="NEU77461.1"/>
    </source>
</evidence>
<dbReference type="Proteomes" id="UP000031549">
    <property type="component" value="Unassembled WGS sequence"/>
</dbReference>
<protein>
    <submittedName>
        <fullName evidence="1">Uncharacterized protein</fullName>
    </submittedName>
</protein>
<organism evidence="1 2">
    <name type="scientific">Hassallia byssoidea VB512170</name>
    <dbReference type="NCBI Taxonomy" id="1304833"/>
    <lineage>
        <taxon>Bacteria</taxon>
        <taxon>Bacillati</taxon>
        <taxon>Cyanobacteriota</taxon>
        <taxon>Cyanophyceae</taxon>
        <taxon>Nostocales</taxon>
        <taxon>Tolypothrichaceae</taxon>
        <taxon>Hassallia</taxon>
    </lineage>
</organism>
<reference evidence="1 2" key="1">
    <citation type="journal article" date="2015" name="Genome Announc.">
        <title>Draft Genome Sequence of Cyanobacterium Hassallia byssoidea Strain VB512170, Isolated from Monuments in India.</title>
        <authorList>
            <person name="Singh D."/>
            <person name="Chandrababunaidu M.M."/>
            <person name="Panda A."/>
            <person name="Sen D."/>
            <person name="Bhattacharyya S."/>
            <person name="Adhikary S.P."/>
            <person name="Tripathy S."/>
        </authorList>
    </citation>
    <scope>NUCLEOTIDE SEQUENCE [LARGE SCALE GENOMIC DNA]</scope>
    <source>
        <strain evidence="1 2">VB512170</strain>
    </source>
</reference>
<proteinExistence type="predicted"/>
<dbReference type="EMBL" id="JTCM02000204">
    <property type="protein sequence ID" value="NEU77461.1"/>
    <property type="molecule type" value="Genomic_DNA"/>
</dbReference>
<name>A0A846HQF8_9CYAN</name>
<comment type="caution">
    <text evidence="1">The sequence shown here is derived from an EMBL/GenBank/DDBJ whole genome shotgun (WGS) entry which is preliminary data.</text>
</comment>
<dbReference type="AlphaFoldDB" id="A0A846HQF8"/>
<sequence>MSRFIPRHILSTIYTVDKQIQIQPDGNIQLDAEVEQRLQDVVRDLVKAVNISPVTKEVAHAG</sequence>